<keyword evidence="5" id="KW-1185">Reference proteome</keyword>
<gene>
    <name evidence="4" type="ORF">MOX91_04545</name>
</gene>
<organism evidence="4 5">
    <name type="scientific">Intestinicryptomonas porci</name>
    <dbReference type="NCBI Taxonomy" id="2926320"/>
    <lineage>
        <taxon>Bacteria</taxon>
        <taxon>Pseudomonadati</taxon>
        <taxon>Verrucomicrobiota</taxon>
        <taxon>Opitutia</taxon>
        <taxon>Opitutales</taxon>
        <taxon>Intestinicryptomonaceae</taxon>
        <taxon>Intestinicryptomonas</taxon>
    </lineage>
</organism>
<evidence type="ECO:0000256" key="2">
    <source>
        <dbReference type="ARBA" id="ARBA00022553"/>
    </source>
</evidence>
<dbReference type="InterPro" id="IPR009081">
    <property type="entry name" value="PP-bd_ACP"/>
</dbReference>
<comment type="caution">
    <text evidence="4">The sequence shown here is derived from an EMBL/GenBank/DDBJ whole genome shotgun (WGS) entry which is preliminary data.</text>
</comment>
<dbReference type="InterPro" id="IPR036736">
    <property type="entry name" value="ACP-like_sf"/>
</dbReference>
<dbReference type="SUPFAM" id="SSF47336">
    <property type="entry name" value="ACP-like"/>
    <property type="match status" value="1"/>
</dbReference>
<proteinExistence type="predicted"/>
<dbReference type="NCBIfam" id="NF006617">
    <property type="entry name" value="PRK09184.1"/>
    <property type="match status" value="1"/>
</dbReference>
<dbReference type="RefSeq" id="WP_370396897.1">
    <property type="nucleotide sequence ID" value="NZ_JALBUT010000004.1"/>
</dbReference>
<dbReference type="InterPro" id="IPR006162">
    <property type="entry name" value="Ppantetheine_attach_site"/>
</dbReference>
<keyword evidence="1" id="KW-0596">Phosphopantetheine</keyword>
<dbReference type="PROSITE" id="PS50075">
    <property type="entry name" value="CARRIER"/>
    <property type="match status" value="1"/>
</dbReference>
<dbReference type="PROSITE" id="PS00012">
    <property type="entry name" value="PHOSPHOPANTETHEINE"/>
    <property type="match status" value="1"/>
</dbReference>
<name>A0ABU4WGU4_9BACT</name>
<dbReference type="EMBL" id="JALBUT010000004">
    <property type="protein sequence ID" value="MDX8415449.1"/>
    <property type="molecule type" value="Genomic_DNA"/>
</dbReference>
<dbReference type="Pfam" id="PF00550">
    <property type="entry name" value="PP-binding"/>
    <property type="match status" value="1"/>
</dbReference>
<evidence type="ECO:0000313" key="5">
    <source>
        <dbReference type="Proteomes" id="UP001275932"/>
    </source>
</evidence>
<feature type="domain" description="Carrier" evidence="3">
    <location>
        <begin position="4"/>
        <end position="85"/>
    </location>
</feature>
<sequence>MDKKEISEQVKELIITALNLEDMSPDDIEQTAPLFKDGLGLDSIDALELGMEIKKKFGVTFSEFEDNSEIFFSVDTIADYIIKNLSTQTK</sequence>
<evidence type="ECO:0000313" key="4">
    <source>
        <dbReference type="EMBL" id="MDX8415449.1"/>
    </source>
</evidence>
<keyword evidence="2" id="KW-0597">Phosphoprotein</keyword>
<dbReference type="Proteomes" id="UP001275932">
    <property type="component" value="Unassembled WGS sequence"/>
</dbReference>
<evidence type="ECO:0000256" key="1">
    <source>
        <dbReference type="ARBA" id="ARBA00022450"/>
    </source>
</evidence>
<dbReference type="Gene3D" id="1.10.1200.10">
    <property type="entry name" value="ACP-like"/>
    <property type="match status" value="1"/>
</dbReference>
<accession>A0ABU4WGU4</accession>
<evidence type="ECO:0000259" key="3">
    <source>
        <dbReference type="PROSITE" id="PS50075"/>
    </source>
</evidence>
<reference evidence="4 5" key="1">
    <citation type="submission" date="2022-03" db="EMBL/GenBank/DDBJ databases">
        <title>Novel taxa within the pig intestine.</title>
        <authorList>
            <person name="Wylensek D."/>
            <person name="Bishof K."/>
            <person name="Afrizal A."/>
            <person name="Clavel T."/>
        </authorList>
    </citation>
    <scope>NUCLEOTIDE SEQUENCE [LARGE SCALE GENOMIC DNA]</scope>
    <source>
        <strain evidence="4 5">CLA-KB-P66</strain>
    </source>
</reference>
<protein>
    <submittedName>
        <fullName evidence="4">Phosphopantetheine-binding protein</fullName>
    </submittedName>
</protein>